<dbReference type="InterPro" id="IPR029154">
    <property type="entry name" value="HIBADH-like_NADP-bd"/>
</dbReference>
<dbReference type="Gene3D" id="1.10.1040.10">
    <property type="entry name" value="N-(1-d-carboxylethyl)-l-norvaline Dehydrogenase, domain 2"/>
    <property type="match status" value="1"/>
</dbReference>
<dbReference type="SUPFAM" id="SSF51735">
    <property type="entry name" value="NAD(P)-binding Rossmann-fold domains"/>
    <property type="match status" value="1"/>
</dbReference>
<dbReference type="Gene3D" id="3.40.50.720">
    <property type="entry name" value="NAD(P)-binding Rossmann-like Domain"/>
    <property type="match status" value="1"/>
</dbReference>
<dbReference type="PROSITE" id="PS00895">
    <property type="entry name" value="3_HYDROXYISOBUT_DH"/>
    <property type="match status" value="1"/>
</dbReference>
<dbReference type="Pfam" id="PF03446">
    <property type="entry name" value="NAD_binding_2"/>
    <property type="match status" value="1"/>
</dbReference>
<sequence>MKVGFIGLGTMGGNAAKNIIRAGFETYVFDLRPEAATDHIAMGAKWVDSPRDMIGQVDCVVSMVFGPPHLDAVLNGPEGLLKGDCQGKLWIDMTTSSPRFMRELVKPFVAAGGRPVDAPVTGSVDAAIRGDMPMFVGGEDADVEAARPVIEAMGELRKVGKYGNGYVAKLVNNQLWKVHAAAIGEAMVCAKKAGLEPDVWWEVMKGGAADSFVMQHDVPSIFAGHYDPSFPIKLCLKDLGLIKELLEETGTRSEMLDACYARFREAGDRYGAEAGEMTVCKVVEDDAGVELRVSGDWVAPWEVIHQAAE</sequence>
<dbReference type="GO" id="GO:0016054">
    <property type="term" value="P:organic acid catabolic process"/>
    <property type="evidence" value="ECO:0007669"/>
    <property type="project" value="UniProtKB-ARBA"/>
</dbReference>
<name>A0A942EAV0_9HYPH</name>
<accession>A0A942EAV0</accession>
<evidence type="ECO:0000259" key="6">
    <source>
        <dbReference type="Pfam" id="PF14833"/>
    </source>
</evidence>
<reference evidence="7" key="1">
    <citation type="submission" date="2021-04" db="EMBL/GenBank/DDBJ databases">
        <title>Pseudaminobacter soli sp. nov., isolated from paddy soil contaminated by heavy metals.</title>
        <authorList>
            <person name="Zhang K."/>
        </authorList>
    </citation>
    <scope>NUCLEOTIDE SEQUENCE</scope>
    <source>
        <strain evidence="7">19-2017</strain>
    </source>
</reference>
<protein>
    <submittedName>
        <fullName evidence="7">NAD(P)-dependent oxidoreductase</fullName>
    </submittedName>
</protein>
<comment type="caution">
    <text evidence="7">The sequence shown here is derived from an EMBL/GenBank/DDBJ whole genome shotgun (WGS) entry which is preliminary data.</text>
</comment>
<evidence type="ECO:0000313" key="8">
    <source>
        <dbReference type="Proteomes" id="UP000680348"/>
    </source>
</evidence>
<gene>
    <name evidence="7" type="ORF">KEU06_23930</name>
</gene>
<evidence type="ECO:0000256" key="3">
    <source>
        <dbReference type="ARBA" id="ARBA00023027"/>
    </source>
</evidence>
<evidence type="ECO:0000313" key="7">
    <source>
        <dbReference type="EMBL" id="MBS3651672.1"/>
    </source>
</evidence>
<evidence type="ECO:0000256" key="4">
    <source>
        <dbReference type="PIRSR" id="PIRSR000103-1"/>
    </source>
</evidence>
<evidence type="ECO:0000256" key="2">
    <source>
        <dbReference type="ARBA" id="ARBA00023002"/>
    </source>
</evidence>
<dbReference type="PANTHER" id="PTHR43060:SF15">
    <property type="entry name" value="3-HYDROXYISOBUTYRATE DEHYDROGENASE-LIKE 1, MITOCHONDRIAL-RELATED"/>
    <property type="match status" value="1"/>
</dbReference>
<keyword evidence="3" id="KW-0520">NAD</keyword>
<dbReference type="InterPro" id="IPR008927">
    <property type="entry name" value="6-PGluconate_DH-like_C_sf"/>
</dbReference>
<dbReference type="PIRSF" id="PIRSF000103">
    <property type="entry name" value="HIBADH"/>
    <property type="match status" value="1"/>
</dbReference>
<dbReference type="Proteomes" id="UP000680348">
    <property type="component" value="Unassembled WGS sequence"/>
</dbReference>
<dbReference type="InterPro" id="IPR013328">
    <property type="entry name" value="6PGD_dom2"/>
</dbReference>
<dbReference type="AlphaFoldDB" id="A0A942EAV0"/>
<dbReference type="RefSeq" id="WP_188257230.1">
    <property type="nucleotide sequence ID" value="NZ_JABVCF010000015.1"/>
</dbReference>
<evidence type="ECO:0000259" key="5">
    <source>
        <dbReference type="Pfam" id="PF03446"/>
    </source>
</evidence>
<keyword evidence="2" id="KW-0560">Oxidoreductase</keyword>
<proteinExistence type="inferred from homology"/>
<feature type="domain" description="3-hydroxyisobutyrate dehydrogenase-like NAD-binding" evidence="6">
    <location>
        <begin position="163"/>
        <end position="282"/>
    </location>
</feature>
<feature type="active site" evidence="4">
    <location>
        <position position="169"/>
    </location>
</feature>
<dbReference type="Pfam" id="PF14833">
    <property type="entry name" value="NAD_binding_11"/>
    <property type="match status" value="1"/>
</dbReference>
<dbReference type="GO" id="GO:0016491">
    <property type="term" value="F:oxidoreductase activity"/>
    <property type="evidence" value="ECO:0007669"/>
    <property type="project" value="UniProtKB-KW"/>
</dbReference>
<keyword evidence="8" id="KW-1185">Reference proteome</keyword>
<dbReference type="PANTHER" id="PTHR43060">
    <property type="entry name" value="3-HYDROXYISOBUTYRATE DEHYDROGENASE-LIKE 1, MITOCHONDRIAL-RELATED"/>
    <property type="match status" value="1"/>
</dbReference>
<dbReference type="InterPro" id="IPR006115">
    <property type="entry name" value="6PGDH_NADP-bd"/>
</dbReference>
<dbReference type="EMBL" id="JAGWCR010000015">
    <property type="protein sequence ID" value="MBS3651672.1"/>
    <property type="molecule type" value="Genomic_DNA"/>
</dbReference>
<organism evidence="7 8">
    <name type="scientific">Pseudaminobacter soli</name>
    <name type="common">ex Zhang et al. 2022</name>
    <dbReference type="NCBI Taxonomy" id="2831468"/>
    <lineage>
        <taxon>Bacteria</taxon>
        <taxon>Pseudomonadati</taxon>
        <taxon>Pseudomonadota</taxon>
        <taxon>Alphaproteobacteria</taxon>
        <taxon>Hyphomicrobiales</taxon>
        <taxon>Phyllobacteriaceae</taxon>
        <taxon>Pseudaminobacter</taxon>
    </lineage>
</organism>
<dbReference type="SUPFAM" id="SSF48179">
    <property type="entry name" value="6-phosphogluconate dehydrogenase C-terminal domain-like"/>
    <property type="match status" value="1"/>
</dbReference>
<evidence type="ECO:0000256" key="1">
    <source>
        <dbReference type="ARBA" id="ARBA00009080"/>
    </source>
</evidence>
<dbReference type="InterPro" id="IPR002204">
    <property type="entry name" value="3-OH-isobutyrate_DH-rel_CS"/>
</dbReference>
<dbReference type="InterPro" id="IPR036291">
    <property type="entry name" value="NAD(P)-bd_dom_sf"/>
</dbReference>
<feature type="domain" description="6-phosphogluconate dehydrogenase NADP-binding" evidence="5">
    <location>
        <begin position="2"/>
        <end position="155"/>
    </location>
</feature>
<dbReference type="GO" id="GO:0050661">
    <property type="term" value="F:NADP binding"/>
    <property type="evidence" value="ECO:0007669"/>
    <property type="project" value="InterPro"/>
</dbReference>
<dbReference type="GO" id="GO:0051287">
    <property type="term" value="F:NAD binding"/>
    <property type="evidence" value="ECO:0007669"/>
    <property type="project" value="InterPro"/>
</dbReference>
<comment type="similarity">
    <text evidence="1">Belongs to the HIBADH-related family.</text>
</comment>
<dbReference type="InterPro" id="IPR015815">
    <property type="entry name" value="HIBADH-related"/>
</dbReference>